<evidence type="ECO:0000313" key="3">
    <source>
        <dbReference type="Proteomes" id="UP000218022"/>
    </source>
</evidence>
<dbReference type="EMBL" id="MTZV01000004">
    <property type="protein sequence ID" value="PCE25914.1"/>
    <property type="molecule type" value="Genomic_DNA"/>
</dbReference>
<organism evidence="2 3">
    <name type="scientific">Paraburkholderia acidicola</name>
    <dbReference type="NCBI Taxonomy" id="1912599"/>
    <lineage>
        <taxon>Bacteria</taxon>
        <taxon>Pseudomonadati</taxon>
        <taxon>Pseudomonadota</taxon>
        <taxon>Betaproteobacteria</taxon>
        <taxon>Burkholderiales</taxon>
        <taxon>Burkholderiaceae</taxon>
        <taxon>Paraburkholderia</taxon>
    </lineage>
</organism>
<feature type="transmembrane region" description="Helical" evidence="1">
    <location>
        <begin position="51"/>
        <end position="72"/>
    </location>
</feature>
<name>A0A2A4F037_9BURK</name>
<keyword evidence="1" id="KW-0472">Membrane</keyword>
<evidence type="ECO:0000313" key="2">
    <source>
        <dbReference type="EMBL" id="PCE25914.1"/>
    </source>
</evidence>
<gene>
    <name evidence="2" type="ORF">BWP39_15405</name>
</gene>
<feature type="transmembrane region" description="Helical" evidence="1">
    <location>
        <begin position="12"/>
        <end position="31"/>
    </location>
</feature>
<accession>A0A2A4F037</accession>
<dbReference type="Proteomes" id="UP000218022">
    <property type="component" value="Unassembled WGS sequence"/>
</dbReference>
<dbReference type="RefSeq" id="WP_096721532.1">
    <property type="nucleotide sequence ID" value="NZ_MTZV01000004.1"/>
</dbReference>
<protein>
    <submittedName>
        <fullName evidence="2">Uncharacterized protein</fullName>
    </submittedName>
</protein>
<proteinExistence type="predicted"/>
<evidence type="ECO:0000256" key="1">
    <source>
        <dbReference type="SAM" id="Phobius"/>
    </source>
</evidence>
<keyword evidence="1" id="KW-1133">Transmembrane helix</keyword>
<keyword evidence="1" id="KW-0812">Transmembrane</keyword>
<sequence>MKKDSTPRRIVSLIASIVVPIVGVILLGRRGVGLIVYEGELARELFSDFGLHGWALTAVPLLCAFVAGWFGWRYFYGRWRVMALLTCAAFIGDMTLHVVAPNLEERIRQFGRPVCEMSDDGTHDINCSP</sequence>
<dbReference type="AlphaFoldDB" id="A0A2A4F037"/>
<comment type="caution">
    <text evidence="2">The sequence shown here is derived from an EMBL/GenBank/DDBJ whole genome shotgun (WGS) entry which is preliminary data.</text>
</comment>
<reference evidence="2 3" key="1">
    <citation type="submission" date="2017-01" db="EMBL/GenBank/DDBJ databases">
        <title>Whole-Genome Shotgun Sequencing of Two beta-Proteobacterial Species in Search of the Bulgecin Biosynthetic Cluster.</title>
        <authorList>
            <person name="Horsman M.E."/>
            <person name="Marous D.R."/>
            <person name="Li R."/>
            <person name="Oliver R.A."/>
            <person name="Byun B."/>
            <person name="Emrich S.J."/>
            <person name="Boggess B."/>
            <person name="Townsend C.A."/>
            <person name="Mobashery S."/>
        </authorList>
    </citation>
    <scope>NUCLEOTIDE SEQUENCE [LARGE SCALE GENOMIC DNA]</scope>
    <source>
        <strain evidence="2 3">ATCC 31363</strain>
    </source>
</reference>